<dbReference type="PROSITE" id="PS50077">
    <property type="entry name" value="HEAT_REPEAT"/>
    <property type="match status" value="1"/>
</dbReference>
<dbReference type="GO" id="GO:0034198">
    <property type="term" value="P:cellular response to amino acid starvation"/>
    <property type="evidence" value="ECO:0007669"/>
    <property type="project" value="TreeGrafter"/>
</dbReference>
<dbReference type="InterPro" id="IPR016024">
    <property type="entry name" value="ARM-type_fold"/>
</dbReference>
<dbReference type="AlphaFoldDB" id="A0A2K5JZT7"/>
<dbReference type="GO" id="GO:0005829">
    <property type="term" value="C:cytosol"/>
    <property type="evidence" value="ECO:0007669"/>
    <property type="project" value="TreeGrafter"/>
</dbReference>
<feature type="domain" description="Stalled ribosome sensor GCN1-like HEAT repeats region" evidence="3">
    <location>
        <begin position="86"/>
        <end position="231"/>
    </location>
</feature>
<dbReference type="SUPFAM" id="SSF48371">
    <property type="entry name" value="ARM repeat"/>
    <property type="match status" value="1"/>
</dbReference>
<dbReference type="Pfam" id="PF02985">
    <property type="entry name" value="HEAT"/>
    <property type="match status" value="1"/>
</dbReference>
<dbReference type="Pfam" id="PF23271">
    <property type="entry name" value="HEAT_GCN1"/>
    <property type="match status" value="1"/>
</dbReference>
<dbReference type="Ensembl" id="ENSCANT00000057604.1">
    <property type="protein sequence ID" value="ENSCANP00000034373.1"/>
    <property type="gene ID" value="ENSCANG00000040860.1"/>
</dbReference>
<sequence>MKSTSRDAVLYFSESLVPTARKALCDPLEEVREAAAKTFEQLHSTIGHQALEDILPFLLKQLDDEEVSEFALDGLKQVMAIKSRVVLPYLVPKLTTPPVNTRVLAFLSSVAGDALTRHLGVILPAVMLALKEKLGTPDEQLEMANCQAVILSVEDDTGHRIIIEDLLEATRSPEVGMRQAAAIILNIYCSRSKADYTSHLRSLVSGLIRLFNDSSPVVLEESWDALNAITKVRGLLTPQPTLAYRKFQTWPGTVAQACNPSTLGGRDGWITRSGDRDHPG</sequence>
<dbReference type="Proteomes" id="UP000233080">
    <property type="component" value="Unassembled WGS sequence"/>
</dbReference>
<keyword evidence="5" id="KW-1185">Reference proteome</keyword>
<dbReference type="PANTHER" id="PTHR23346">
    <property type="entry name" value="TRANSLATIONAL ACTIVATOR GCN1-RELATED"/>
    <property type="match status" value="1"/>
</dbReference>
<reference evidence="4" key="2">
    <citation type="submission" date="2025-09" db="UniProtKB">
        <authorList>
            <consortium name="Ensembl"/>
        </authorList>
    </citation>
    <scope>IDENTIFICATION</scope>
</reference>
<dbReference type="GO" id="GO:0006417">
    <property type="term" value="P:regulation of translation"/>
    <property type="evidence" value="ECO:0007669"/>
    <property type="project" value="TreeGrafter"/>
</dbReference>
<dbReference type="STRING" id="336983.ENSCANP00000034373"/>
<dbReference type="InterPro" id="IPR057546">
    <property type="entry name" value="HEAT_GCN1"/>
</dbReference>
<name>A0A2K5JZT7_COLAP</name>
<evidence type="ECO:0000259" key="3">
    <source>
        <dbReference type="Pfam" id="PF23271"/>
    </source>
</evidence>
<evidence type="ECO:0000256" key="2">
    <source>
        <dbReference type="PROSITE-ProRule" id="PRU00103"/>
    </source>
</evidence>
<evidence type="ECO:0000313" key="4">
    <source>
        <dbReference type="Ensembl" id="ENSCANP00000034373.1"/>
    </source>
</evidence>
<dbReference type="Gene3D" id="1.25.10.10">
    <property type="entry name" value="Leucine-rich Repeat Variant"/>
    <property type="match status" value="2"/>
</dbReference>
<dbReference type="GO" id="GO:0019887">
    <property type="term" value="F:protein kinase regulator activity"/>
    <property type="evidence" value="ECO:0007669"/>
    <property type="project" value="TreeGrafter"/>
</dbReference>
<evidence type="ECO:0000256" key="1">
    <source>
        <dbReference type="ARBA" id="ARBA00022737"/>
    </source>
</evidence>
<feature type="repeat" description="HEAT" evidence="2">
    <location>
        <begin position="16"/>
        <end position="53"/>
    </location>
</feature>
<dbReference type="PANTHER" id="PTHR23346:SF7">
    <property type="entry name" value="STALLED RIBOSOME SENSOR GCN1"/>
    <property type="match status" value="1"/>
</dbReference>
<protein>
    <recommendedName>
        <fullName evidence="3">Stalled ribosome sensor GCN1-like HEAT repeats region domain-containing protein</fullName>
    </recommendedName>
</protein>
<evidence type="ECO:0000313" key="5">
    <source>
        <dbReference type="Proteomes" id="UP000233080"/>
    </source>
</evidence>
<dbReference type="InterPro" id="IPR011989">
    <property type="entry name" value="ARM-like"/>
</dbReference>
<dbReference type="InterPro" id="IPR021133">
    <property type="entry name" value="HEAT_type_2"/>
</dbReference>
<keyword evidence="1" id="KW-0677">Repeat</keyword>
<organism evidence="4 5">
    <name type="scientific">Colobus angolensis palliatus</name>
    <name type="common">Peters' Angolan colobus</name>
    <dbReference type="NCBI Taxonomy" id="336983"/>
    <lineage>
        <taxon>Eukaryota</taxon>
        <taxon>Metazoa</taxon>
        <taxon>Chordata</taxon>
        <taxon>Craniata</taxon>
        <taxon>Vertebrata</taxon>
        <taxon>Euteleostomi</taxon>
        <taxon>Mammalia</taxon>
        <taxon>Eutheria</taxon>
        <taxon>Euarchontoglires</taxon>
        <taxon>Primates</taxon>
        <taxon>Haplorrhini</taxon>
        <taxon>Catarrhini</taxon>
        <taxon>Cercopithecidae</taxon>
        <taxon>Colobinae</taxon>
        <taxon>Colobus</taxon>
    </lineage>
</organism>
<reference evidence="4" key="1">
    <citation type="submission" date="2025-08" db="UniProtKB">
        <authorList>
            <consortium name="Ensembl"/>
        </authorList>
    </citation>
    <scope>IDENTIFICATION</scope>
</reference>
<accession>A0A2K5JZT7</accession>
<proteinExistence type="predicted"/>
<dbReference type="InterPro" id="IPR000357">
    <property type="entry name" value="HEAT"/>
</dbReference>